<feature type="compositionally biased region" description="Basic and acidic residues" evidence="1">
    <location>
        <begin position="10"/>
        <end position="33"/>
    </location>
</feature>
<feature type="compositionally biased region" description="Basic and acidic residues" evidence="1">
    <location>
        <begin position="79"/>
        <end position="88"/>
    </location>
</feature>
<dbReference type="EMBL" id="JAAGOB010000001">
    <property type="protein sequence ID" value="NED94032.1"/>
    <property type="molecule type" value="Genomic_DNA"/>
</dbReference>
<feature type="compositionally biased region" description="Gly residues" evidence="1">
    <location>
        <begin position="40"/>
        <end position="54"/>
    </location>
</feature>
<feature type="region of interest" description="Disordered" evidence="1">
    <location>
        <begin position="1"/>
        <end position="94"/>
    </location>
</feature>
<keyword evidence="3" id="KW-1185">Reference proteome</keyword>
<evidence type="ECO:0000313" key="2">
    <source>
        <dbReference type="EMBL" id="NED94032.1"/>
    </source>
</evidence>
<dbReference type="AlphaFoldDB" id="A0A6N9YGE2"/>
<name>A0A6N9YGE2_9ACTN</name>
<evidence type="ECO:0000313" key="3">
    <source>
        <dbReference type="Proteomes" id="UP000469185"/>
    </source>
</evidence>
<accession>A0A6N9YGE2</accession>
<sequence>MDQYATSGPGHDDAHGEETGHEQGRSDEVHVEPGPKGPGSAEGTGAGKAGGLPGQGFSAELPEDEADDTVRGSEPYDDTQPRTEPYEERLDDDV</sequence>
<evidence type="ECO:0000256" key="1">
    <source>
        <dbReference type="SAM" id="MobiDB-lite"/>
    </source>
</evidence>
<dbReference type="Proteomes" id="UP000469185">
    <property type="component" value="Unassembled WGS sequence"/>
</dbReference>
<protein>
    <recommendedName>
        <fullName evidence="4">DUF5709 domain-containing protein</fullName>
    </recommendedName>
</protein>
<reference evidence="2 3" key="1">
    <citation type="submission" date="2020-02" db="EMBL/GenBank/DDBJ databases">
        <authorList>
            <person name="Li X.-J."/>
            <person name="Feng X.-M."/>
        </authorList>
    </citation>
    <scope>NUCLEOTIDE SEQUENCE [LARGE SCALE GENOMIC DNA]</scope>
    <source>
        <strain evidence="2 3">CGMCC 4.7225</strain>
    </source>
</reference>
<dbReference type="RefSeq" id="WP_163815426.1">
    <property type="nucleotide sequence ID" value="NZ_JAAGOB010000001.1"/>
</dbReference>
<evidence type="ECO:0008006" key="4">
    <source>
        <dbReference type="Google" id="ProtNLM"/>
    </source>
</evidence>
<organism evidence="2 3">
    <name type="scientific">Phytoactinopolyspora alkaliphila</name>
    <dbReference type="NCBI Taxonomy" id="1783498"/>
    <lineage>
        <taxon>Bacteria</taxon>
        <taxon>Bacillati</taxon>
        <taxon>Actinomycetota</taxon>
        <taxon>Actinomycetes</taxon>
        <taxon>Jiangellales</taxon>
        <taxon>Jiangellaceae</taxon>
        <taxon>Phytoactinopolyspora</taxon>
    </lineage>
</organism>
<comment type="caution">
    <text evidence="2">The sequence shown here is derived from an EMBL/GenBank/DDBJ whole genome shotgun (WGS) entry which is preliminary data.</text>
</comment>
<proteinExistence type="predicted"/>
<gene>
    <name evidence="2" type="ORF">G1H11_01765</name>
</gene>